<keyword evidence="8 12" id="KW-0648">Protein biosynthesis</keyword>
<feature type="binding site" evidence="12 14">
    <location>
        <begin position="350"/>
        <end position="353"/>
    </location>
    <ligand>
        <name>ATP</name>
        <dbReference type="ChEBI" id="CHEBI:30616"/>
    </ligand>
</feature>
<dbReference type="PANTHER" id="PTHR43697:SF1">
    <property type="entry name" value="SERINE--TRNA LIGASE"/>
    <property type="match status" value="1"/>
</dbReference>
<feature type="coiled-coil region" evidence="15">
    <location>
        <begin position="30"/>
        <end position="97"/>
    </location>
</feature>
<evidence type="ECO:0000256" key="3">
    <source>
        <dbReference type="ARBA" id="ARBA00010728"/>
    </source>
</evidence>
<feature type="binding site" evidence="13">
    <location>
        <position position="231"/>
    </location>
    <ligand>
        <name>L-serine</name>
        <dbReference type="ChEBI" id="CHEBI:33384"/>
    </ligand>
</feature>
<dbReference type="Gene3D" id="3.30.930.10">
    <property type="entry name" value="Bira Bifunctional Protein, Domain 2"/>
    <property type="match status" value="1"/>
</dbReference>
<dbReference type="GO" id="GO:0140096">
    <property type="term" value="F:catalytic activity, acting on a protein"/>
    <property type="evidence" value="ECO:0007669"/>
    <property type="project" value="UniProtKB-ARBA"/>
</dbReference>
<dbReference type="EC" id="6.1.1.11" evidence="12"/>
<dbReference type="InterPro" id="IPR015866">
    <property type="entry name" value="Ser-tRNA-synth_1_N"/>
</dbReference>
<dbReference type="HAMAP" id="MF_00176">
    <property type="entry name" value="Ser_tRNA_synth_type1"/>
    <property type="match status" value="1"/>
</dbReference>
<evidence type="ECO:0000259" key="16">
    <source>
        <dbReference type="PROSITE" id="PS50862"/>
    </source>
</evidence>
<keyword evidence="9 12" id="KW-0030">Aminoacyl-tRNA synthetase</keyword>
<evidence type="ECO:0000256" key="8">
    <source>
        <dbReference type="ARBA" id="ARBA00022917"/>
    </source>
</evidence>
<comment type="function">
    <text evidence="12">Catalyzes the attachment of serine to tRNA(Ser). Is also able to aminoacylate tRNA(Sec) with serine, to form the misacylated tRNA L-seryl-tRNA(Sec), which will be further converted into selenocysteinyl-tRNA(Sec).</text>
</comment>
<evidence type="ECO:0000256" key="2">
    <source>
        <dbReference type="ARBA" id="ARBA00005045"/>
    </source>
</evidence>
<comment type="subcellular location">
    <subcellularLocation>
        <location evidence="1 12">Cytoplasm</location>
    </subcellularLocation>
</comment>
<feature type="binding site" evidence="12 13">
    <location>
        <position position="284"/>
    </location>
    <ligand>
        <name>L-serine</name>
        <dbReference type="ChEBI" id="CHEBI:33384"/>
    </ligand>
</feature>
<dbReference type="EMBL" id="QXQA01000011">
    <property type="protein sequence ID" value="RIX51188.1"/>
    <property type="molecule type" value="Genomic_DNA"/>
</dbReference>
<dbReference type="GO" id="GO:0016740">
    <property type="term" value="F:transferase activity"/>
    <property type="evidence" value="ECO:0007669"/>
    <property type="project" value="UniProtKB-ARBA"/>
</dbReference>
<dbReference type="InterPro" id="IPR042103">
    <property type="entry name" value="SerRS_1_N_sf"/>
</dbReference>
<sequence length="436" mass="49178">MLDMKWIREHADEVKAAAERKKIGLSVDELLERDQERRKLKRETDELRERRNRVSEEIGRLMAQRRVEEAEALKAEMKEANERLTALETDLRAAEAGFAALYELVPNIVSPDTPVGASDADNIELKRVGEPPAFAFQAKDHIELGELHGLIDVPRGVKTAGSRHYYLKGAGVLLHRAVQQLALDLLIGKGFTPLEVPLMAKEEAMKHTGFFPLGRDQAYRIDEEDRYLVGTSEVPLIMYYAGEVVAAETPIRLAAASMCFRSEVGSAGRDVRGLYRVHQFAKVEQVVICRAEPELSEALLQEITANAEELLQKLELPYRQMAVCTGDMSQKTYKQYDIETWMPSRGAYGETHSSSNLHDFQARRANIRYRDENGALRYCHTLNNTAVASPRILIPLLENHQREDGSIHIPEALRPYMNGMRELRPPYEAGGESAEA</sequence>
<evidence type="ECO:0000256" key="13">
    <source>
        <dbReference type="PIRSR" id="PIRSR001529-1"/>
    </source>
</evidence>
<evidence type="ECO:0000313" key="17">
    <source>
        <dbReference type="EMBL" id="RIX51188.1"/>
    </source>
</evidence>
<feature type="binding site" evidence="12 14">
    <location>
        <begin position="261"/>
        <end position="263"/>
    </location>
    <ligand>
        <name>ATP</name>
        <dbReference type="ChEBI" id="CHEBI:30616"/>
    </ligand>
</feature>
<dbReference type="CDD" id="cd00770">
    <property type="entry name" value="SerRS_core"/>
    <property type="match status" value="1"/>
</dbReference>
<comment type="catalytic activity">
    <reaction evidence="10 12">
        <text>tRNA(Sec) + L-serine + ATP = L-seryl-tRNA(Sec) + AMP + diphosphate + H(+)</text>
        <dbReference type="Rhea" id="RHEA:42580"/>
        <dbReference type="Rhea" id="RHEA-COMP:9742"/>
        <dbReference type="Rhea" id="RHEA-COMP:10128"/>
        <dbReference type="ChEBI" id="CHEBI:15378"/>
        <dbReference type="ChEBI" id="CHEBI:30616"/>
        <dbReference type="ChEBI" id="CHEBI:33019"/>
        <dbReference type="ChEBI" id="CHEBI:33384"/>
        <dbReference type="ChEBI" id="CHEBI:78442"/>
        <dbReference type="ChEBI" id="CHEBI:78533"/>
        <dbReference type="ChEBI" id="CHEBI:456215"/>
        <dbReference type="EC" id="6.1.1.11"/>
    </reaction>
</comment>
<dbReference type="InterPro" id="IPR045864">
    <property type="entry name" value="aa-tRNA-synth_II/BPL/LPL"/>
</dbReference>
<comment type="catalytic activity">
    <reaction evidence="11 12">
        <text>tRNA(Ser) + L-serine + ATP = L-seryl-tRNA(Ser) + AMP + diphosphate + H(+)</text>
        <dbReference type="Rhea" id="RHEA:12292"/>
        <dbReference type="Rhea" id="RHEA-COMP:9669"/>
        <dbReference type="Rhea" id="RHEA-COMP:9703"/>
        <dbReference type="ChEBI" id="CHEBI:15378"/>
        <dbReference type="ChEBI" id="CHEBI:30616"/>
        <dbReference type="ChEBI" id="CHEBI:33019"/>
        <dbReference type="ChEBI" id="CHEBI:33384"/>
        <dbReference type="ChEBI" id="CHEBI:78442"/>
        <dbReference type="ChEBI" id="CHEBI:78533"/>
        <dbReference type="ChEBI" id="CHEBI:456215"/>
        <dbReference type="EC" id="6.1.1.11"/>
    </reaction>
</comment>
<dbReference type="Pfam" id="PF00587">
    <property type="entry name" value="tRNA-synt_2b"/>
    <property type="match status" value="1"/>
</dbReference>
<keyword evidence="18" id="KW-1185">Reference proteome</keyword>
<feature type="binding site" evidence="13">
    <location>
        <position position="261"/>
    </location>
    <ligand>
        <name>L-serine</name>
        <dbReference type="ChEBI" id="CHEBI:33384"/>
    </ligand>
</feature>
<dbReference type="GO" id="GO:0005737">
    <property type="term" value="C:cytoplasm"/>
    <property type="evidence" value="ECO:0007669"/>
    <property type="project" value="UniProtKB-SubCell"/>
</dbReference>
<dbReference type="GO" id="GO:0006434">
    <property type="term" value="P:seryl-tRNA aminoacylation"/>
    <property type="evidence" value="ECO:0007669"/>
    <property type="project" value="UniProtKB-UniRule"/>
</dbReference>
<comment type="pathway">
    <text evidence="2 12">Aminoacyl-tRNA biosynthesis; selenocysteinyl-tRNA(Sec) biosynthesis; L-seryl-tRNA(Sec) from L-serine and tRNA(Sec): step 1/1.</text>
</comment>
<evidence type="ECO:0000256" key="10">
    <source>
        <dbReference type="ARBA" id="ARBA00047929"/>
    </source>
</evidence>
<gene>
    <name evidence="12" type="primary">serS</name>
    <name evidence="17" type="ORF">D3P08_17055</name>
</gene>
<dbReference type="InterPro" id="IPR010978">
    <property type="entry name" value="tRNA-bd_arm"/>
</dbReference>
<dbReference type="RefSeq" id="WP_119600921.1">
    <property type="nucleotide sequence ID" value="NZ_QXQA01000011.1"/>
</dbReference>
<accession>A0A3A1URP6</accession>
<dbReference type="Pfam" id="PF02403">
    <property type="entry name" value="Seryl_tRNA_N"/>
    <property type="match status" value="1"/>
</dbReference>
<dbReference type="GO" id="GO:0016260">
    <property type="term" value="P:selenocysteine biosynthetic process"/>
    <property type="evidence" value="ECO:0007669"/>
    <property type="project" value="UniProtKB-UniRule"/>
</dbReference>
<feature type="binding site" evidence="13">
    <location>
        <position position="383"/>
    </location>
    <ligand>
        <name>L-serine</name>
        <dbReference type="ChEBI" id="CHEBI:33384"/>
    </ligand>
</feature>
<dbReference type="Gene3D" id="1.10.287.40">
    <property type="entry name" value="Serine-tRNA synthetase, tRNA binding domain"/>
    <property type="match status" value="1"/>
</dbReference>
<organism evidence="17 18">
    <name type="scientific">Paenibacillus nanensis</name>
    <dbReference type="NCBI Taxonomy" id="393251"/>
    <lineage>
        <taxon>Bacteria</taxon>
        <taxon>Bacillati</taxon>
        <taxon>Bacillota</taxon>
        <taxon>Bacilli</taxon>
        <taxon>Bacillales</taxon>
        <taxon>Paenibacillaceae</taxon>
        <taxon>Paenibacillus</taxon>
    </lineage>
</organism>
<evidence type="ECO:0000256" key="11">
    <source>
        <dbReference type="ARBA" id="ARBA00048823"/>
    </source>
</evidence>
<comment type="subunit">
    <text evidence="12">Homodimer. The tRNA molecule binds across the dimer.</text>
</comment>
<dbReference type="InterPro" id="IPR002317">
    <property type="entry name" value="Ser-tRNA-ligase_type_1"/>
</dbReference>
<dbReference type="InterPro" id="IPR006195">
    <property type="entry name" value="aa-tRNA-synth_II"/>
</dbReference>
<reference evidence="17 18" key="1">
    <citation type="submission" date="2018-09" db="EMBL/GenBank/DDBJ databases">
        <title>Paenibacillus aracenensis nov. sp. isolated from a cave in southern Spain.</title>
        <authorList>
            <person name="Jurado V."/>
            <person name="Gutierrez-Patricio S."/>
            <person name="Gonzalez-Pimentel J.L."/>
            <person name="Miller A.Z."/>
            <person name="Laiz L."/>
            <person name="Saiz-Jimenez C."/>
        </authorList>
    </citation>
    <scope>NUCLEOTIDE SEQUENCE [LARGE SCALE GENOMIC DNA]</scope>
    <source>
        <strain evidence="17 18">DSM 22867</strain>
    </source>
</reference>
<feature type="binding site" evidence="12">
    <location>
        <position position="277"/>
    </location>
    <ligand>
        <name>ATP</name>
        <dbReference type="ChEBI" id="CHEBI:30616"/>
    </ligand>
</feature>
<feature type="binding site" evidence="14">
    <location>
        <begin position="277"/>
        <end position="280"/>
    </location>
    <ligand>
        <name>ATP</name>
        <dbReference type="ChEBI" id="CHEBI:30616"/>
    </ligand>
</feature>
<dbReference type="InterPro" id="IPR002314">
    <property type="entry name" value="aa-tRNA-synt_IIb"/>
</dbReference>
<dbReference type="SUPFAM" id="SSF55681">
    <property type="entry name" value="Class II aaRS and biotin synthetases"/>
    <property type="match status" value="1"/>
</dbReference>
<dbReference type="PROSITE" id="PS50862">
    <property type="entry name" value="AA_TRNA_LIGASE_II"/>
    <property type="match status" value="1"/>
</dbReference>
<evidence type="ECO:0000256" key="6">
    <source>
        <dbReference type="ARBA" id="ARBA00022741"/>
    </source>
</evidence>
<keyword evidence="5 12" id="KW-0436">Ligase</keyword>
<evidence type="ECO:0000256" key="12">
    <source>
        <dbReference type="HAMAP-Rule" id="MF_00176"/>
    </source>
</evidence>
<dbReference type="InterPro" id="IPR033729">
    <property type="entry name" value="SerRS_core"/>
</dbReference>
<evidence type="ECO:0000256" key="4">
    <source>
        <dbReference type="ARBA" id="ARBA00022490"/>
    </source>
</evidence>
<keyword evidence="6 12" id="KW-0547">Nucleotide-binding</keyword>
<dbReference type="PIRSF" id="PIRSF001529">
    <property type="entry name" value="Ser-tRNA-synth_IIa"/>
    <property type="match status" value="1"/>
</dbReference>
<feature type="binding site" evidence="12">
    <location>
        <begin position="231"/>
        <end position="233"/>
    </location>
    <ligand>
        <name>L-serine</name>
        <dbReference type="ChEBI" id="CHEBI:33384"/>
    </ligand>
</feature>
<keyword evidence="7 12" id="KW-0067">ATP-binding</keyword>
<comment type="caution">
    <text evidence="17">The sequence shown here is derived from an EMBL/GenBank/DDBJ whole genome shotgun (WGS) entry which is preliminary data.</text>
</comment>
<feature type="domain" description="Aminoacyl-transfer RNA synthetases class-II family profile" evidence="16">
    <location>
        <begin position="140"/>
        <end position="410"/>
    </location>
</feature>
<comment type="similarity">
    <text evidence="3 12">Belongs to the class-II aminoacyl-tRNA synthetase family. Type-1 seryl-tRNA synthetase subfamily.</text>
</comment>
<evidence type="ECO:0000256" key="7">
    <source>
        <dbReference type="ARBA" id="ARBA00022840"/>
    </source>
</evidence>
<dbReference type="GO" id="GO:0005524">
    <property type="term" value="F:ATP binding"/>
    <property type="evidence" value="ECO:0007669"/>
    <property type="project" value="UniProtKB-UniRule"/>
</dbReference>
<name>A0A3A1URP6_9BACL</name>
<feature type="binding site" evidence="12">
    <location>
        <position position="385"/>
    </location>
    <ligand>
        <name>L-serine</name>
        <dbReference type="ChEBI" id="CHEBI:33384"/>
    </ligand>
</feature>
<comment type="domain">
    <text evidence="12">Consists of two distinct domains, a catalytic core and a N-terminal extension that is involved in tRNA binding.</text>
</comment>
<evidence type="ECO:0000256" key="9">
    <source>
        <dbReference type="ARBA" id="ARBA00023146"/>
    </source>
</evidence>
<dbReference type="OrthoDB" id="9804647at2"/>
<evidence type="ECO:0000256" key="1">
    <source>
        <dbReference type="ARBA" id="ARBA00004496"/>
    </source>
</evidence>
<protein>
    <recommendedName>
        <fullName evidence="12">Serine--tRNA ligase</fullName>
        <ecNumber evidence="12">6.1.1.11</ecNumber>
    </recommendedName>
    <alternativeName>
        <fullName evidence="12">Seryl-tRNA synthetase</fullName>
        <shortName evidence="12">SerRS</shortName>
    </alternativeName>
    <alternativeName>
        <fullName evidence="12">Seryl-tRNA(Ser/Sec) synthetase</fullName>
    </alternativeName>
</protein>
<evidence type="ECO:0000313" key="18">
    <source>
        <dbReference type="Proteomes" id="UP000266482"/>
    </source>
</evidence>
<evidence type="ECO:0000256" key="14">
    <source>
        <dbReference type="PIRSR" id="PIRSR001529-2"/>
    </source>
</evidence>
<dbReference type="Proteomes" id="UP000266482">
    <property type="component" value="Unassembled WGS sequence"/>
</dbReference>
<feature type="site" description="Important for serine binding" evidence="13">
    <location>
        <position position="385"/>
    </location>
</feature>
<dbReference type="GO" id="GO:0004828">
    <property type="term" value="F:serine-tRNA ligase activity"/>
    <property type="evidence" value="ECO:0007669"/>
    <property type="project" value="UniProtKB-UniRule"/>
</dbReference>
<proteinExistence type="inferred from homology"/>
<keyword evidence="15" id="KW-0175">Coiled coil</keyword>
<dbReference type="AlphaFoldDB" id="A0A3A1URP6"/>
<evidence type="ECO:0000256" key="5">
    <source>
        <dbReference type="ARBA" id="ARBA00022598"/>
    </source>
</evidence>
<dbReference type="NCBIfam" id="TIGR00414">
    <property type="entry name" value="serS"/>
    <property type="match status" value="1"/>
</dbReference>
<dbReference type="PANTHER" id="PTHR43697">
    <property type="entry name" value="SERYL-TRNA SYNTHETASE"/>
    <property type="match status" value="1"/>
</dbReference>
<dbReference type="UniPathway" id="UPA00906">
    <property type="reaction ID" value="UER00895"/>
</dbReference>
<keyword evidence="4 12" id="KW-0963">Cytoplasm</keyword>
<evidence type="ECO:0000256" key="15">
    <source>
        <dbReference type="SAM" id="Coils"/>
    </source>
</evidence>
<dbReference type="PRINTS" id="PR00981">
    <property type="entry name" value="TRNASYNTHSER"/>
</dbReference>
<dbReference type="SUPFAM" id="SSF46589">
    <property type="entry name" value="tRNA-binding arm"/>
    <property type="match status" value="1"/>
</dbReference>